<sequence>MGGGGGLVLWLTISPAFLFLVVVATLTLPALVESACGSNAVVFNFGDSNSDTGGLMAGLGYQIFPPEGRLFFHRSTGRLCDGRLILDFLCESLHMSYLSPYLESVGSDFRNGANFAIAGSTALPPDIPFSLHIQVNQFLRFKARSLELIAQGSKGLINEEGFHKALYAIDIGQNDLSAAFGANLPYDQVIERIPSVISEIKTAVKTLYSSGGKSFWIHNTGPLGCLPQKLSLPRKDSSSLDRYGCLVPFNNAAKEFNAQLNILCDELRSELNDATIVYTDIFTIKYDIIANHATYGFENPLMACCGYGGPPYNFNQNITCGNAACPVCPEGSKYVNWDGVHYAEAANAIVASKILTTEYSKPKVKFGFFCTA</sequence>
<keyword evidence="4" id="KW-0325">Glycoprotein</keyword>
<organism evidence="6 7">
    <name type="scientific">Phoenix dactylifera</name>
    <name type="common">Date palm</name>
    <dbReference type="NCBI Taxonomy" id="42345"/>
    <lineage>
        <taxon>Eukaryota</taxon>
        <taxon>Viridiplantae</taxon>
        <taxon>Streptophyta</taxon>
        <taxon>Embryophyta</taxon>
        <taxon>Tracheophyta</taxon>
        <taxon>Spermatophyta</taxon>
        <taxon>Magnoliopsida</taxon>
        <taxon>Liliopsida</taxon>
        <taxon>Arecaceae</taxon>
        <taxon>Coryphoideae</taxon>
        <taxon>Phoeniceae</taxon>
        <taxon>Phoenix</taxon>
    </lineage>
</organism>
<dbReference type="CDD" id="cd01837">
    <property type="entry name" value="SGNH_plant_lipase_like"/>
    <property type="match status" value="1"/>
</dbReference>
<accession>A0A8B7D1X0</accession>
<dbReference type="InterPro" id="IPR036514">
    <property type="entry name" value="SGNH_hydro_sf"/>
</dbReference>
<evidence type="ECO:0000256" key="3">
    <source>
        <dbReference type="ARBA" id="ARBA00022801"/>
    </source>
</evidence>
<evidence type="ECO:0000313" key="6">
    <source>
        <dbReference type="Proteomes" id="UP000228380"/>
    </source>
</evidence>
<proteinExistence type="inferred from homology"/>
<evidence type="ECO:0000313" key="7">
    <source>
        <dbReference type="RefSeq" id="XP_008811524.2"/>
    </source>
</evidence>
<dbReference type="Proteomes" id="UP000228380">
    <property type="component" value="Unplaced"/>
</dbReference>
<dbReference type="GeneID" id="103722665"/>
<gene>
    <name evidence="7" type="primary">LOC103722665</name>
</gene>
<keyword evidence="6" id="KW-1185">Reference proteome</keyword>
<name>A0A8B7D1X0_PHODC</name>
<dbReference type="KEGG" id="pda:103722665"/>
<evidence type="ECO:0000256" key="2">
    <source>
        <dbReference type="ARBA" id="ARBA00022729"/>
    </source>
</evidence>
<dbReference type="InterPro" id="IPR001087">
    <property type="entry name" value="GDSL"/>
</dbReference>
<dbReference type="InterPro" id="IPR035669">
    <property type="entry name" value="SGNH_plant_lipase-like"/>
</dbReference>
<protein>
    <submittedName>
        <fullName evidence="7">GDSL esterase/lipase LIP-4-like</fullName>
    </submittedName>
</protein>
<dbReference type="GO" id="GO:0016788">
    <property type="term" value="F:hydrolase activity, acting on ester bonds"/>
    <property type="evidence" value="ECO:0007669"/>
    <property type="project" value="InterPro"/>
</dbReference>
<feature type="chain" id="PRO_5034725959" evidence="5">
    <location>
        <begin position="35"/>
        <end position="372"/>
    </location>
</feature>
<keyword evidence="2 5" id="KW-0732">Signal</keyword>
<dbReference type="RefSeq" id="XP_008811524.2">
    <property type="nucleotide sequence ID" value="XM_008813302.2"/>
</dbReference>
<keyword evidence="3" id="KW-0378">Hydrolase</keyword>
<evidence type="ECO:0000256" key="1">
    <source>
        <dbReference type="ARBA" id="ARBA00008668"/>
    </source>
</evidence>
<evidence type="ECO:0000256" key="4">
    <source>
        <dbReference type="ARBA" id="ARBA00023180"/>
    </source>
</evidence>
<reference evidence="7" key="1">
    <citation type="submission" date="2025-08" db="UniProtKB">
        <authorList>
            <consortium name="RefSeq"/>
        </authorList>
    </citation>
    <scope>IDENTIFICATION</scope>
    <source>
        <tissue evidence="7">Young leaves</tissue>
    </source>
</reference>
<dbReference type="OrthoDB" id="655468at2759"/>
<dbReference type="Pfam" id="PF00657">
    <property type="entry name" value="Lipase_GDSL"/>
    <property type="match status" value="1"/>
</dbReference>
<evidence type="ECO:0000256" key="5">
    <source>
        <dbReference type="SAM" id="SignalP"/>
    </source>
</evidence>
<comment type="similarity">
    <text evidence="1">Belongs to the 'GDSL' lipolytic enzyme family.</text>
</comment>
<dbReference type="AlphaFoldDB" id="A0A8B7D1X0"/>
<dbReference type="PANTHER" id="PTHR22835">
    <property type="entry name" value="ZINC FINGER FYVE DOMAIN CONTAINING PROTEIN"/>
    <property type="match status" value="1"/>
</dbReference>
<dbReference type="Gene3D" id="3.40.50.1110">
    <property type="entry name" value="SGNH hydrolase"/>
    <property type="match status" value="1"/>
</dbReference>
<feature type="signal peptide" evidence="5">
    <location>
        <begin position="1"/>
        <end position="34"/>
    </location>
</feature>
<dbReference type="PANTHER" id="PTHR22835:SF275">
    <property type="entry name" value="OS01G0331100 PROTEIN"/>
    <property type="match status" value="1"/>
</dbReference>